<keyword evidence="5 6" id="KW-0472">Membrane</keyword>
<evidence type="ECO:0000259" key="7">
    <source>
        <dbReference type="Pfam" id="PF09335"/>
    </source>
</evidence>
<evidence type="ECO:0000256" key="5">
    <source>
        <dbReference type="ARBA" id="ARBA00023136"/>
    </source>
</evidence>
<dbReference type="PANTHER" id="PTHR42709">
    <property type="entry name" value="ALKALINE PHOSPHATASE LIKE PROTEIN"/>
    <property type="match status" value="1"/>
</dbReference>
<dbReference type="EMBL" id="FWXR01000010">
    <property type="protein sequence ID" value="SMC84853.1"/>
    <property type="molecule type" value="Genomic_DNA"/>
</dbReference>
<dbReference type="STRING" id="937218.SAMN06297251_11072"/>
<reference evidence="8 9" key="1">
    <citation type="submission" date="2017-04" db="EMBL/GenBank/DDBJ databases">
        <authorList>
            <person name="Afonso C.L."/>
            <person name="Miller P.J."/>
            <person name="Scott M.A."/>
            <person name="Spackman E."/>
            <person name="Goraichik I."/>
            <person name="Dimitrov K.M."/>
            <person name="Suarez D.L."/>
            <person name="Swayne D.E."/>
        </authorList>
    </citation>
    <scope>NUCLEOTIDE SEQUENCE [LARGE SCALE GENOMIC DNA]</scope>
    <source>
        <strain evidence="8 9">CGMCC 1.10972</strain>
    </source>
</reference>
<dbReference type="GO" id="GO:0005886">
    <property type="term" value="C:plasma membrane"/>
    <property type="evidence" value="ECO:0007669"/>
    <property type="project" value="UniProtKB-SubCell"/>
</dbReference>
<sequence length="210" mass="23275">MTDFLNQYGYGFLAIVVCLESTGLPLPGESLVVAAGMLASNGQMNIWLVLASAFLGSILGDNLGYWVGRRYGRPAVVKWGHKVHFGEDKLEMVEERFRSYGFVIVLIARFVFILRQLNGFVAGMMHMPWPRFILYNAISAALWSAAYGVTAYFFGKALEHFLQEQSTLAIVLVAGSVCAIGMFGTYKWLFRKGEKPSPDASNESKTIPRG</sequence>
<proteinExistence type="predicted"/>
<dbReference type="InterPro" id="IPR051311">
    <property type="entry name" value="DedA_domain"/>
</dbReference>
<dbReference type="RefSeq" id="WP_084410357.1">
    <property type="nucleotide sequence ID" value="NZ_FWXR01000010.1"/>
</dbReference>
<organism evidence="8 9">
    <name type="scientific">Fulvimarina manganoxydans</name>
    <dbReference type="NCBI Taxonomy" id="937218"/>
    <lineage>
        <taxon>Bacteria</taxon>
        <taxon>Pseudomonadati</taxon>
        <taxon>Pseudomonadota</taxon>
        <taxon>Alphaproteobacteria</taxon>
        <taxon>Hyphomicrobiales</taxon>
        <taxon>Aurantimonadaceae</taxon>
        <taxon>Fulvimarina</taxon>
    </lineage>
</organism>
<feature type="transmembrane region" description="Helical" evidence="6">
    <location>
        <begin position="12"/>
        <end position="39"/>
    </location>
</feature>
<keyword evidence="3 6" id="KW-0812">Transmembrane</keyword>
<keyword evidence="4 6" id="KW-1133">Transmembrane helix</keyword>
<dbReference type="PANTHER" id="PTHR42709:SF6">
    <property type="entry name" value="UNDECAPRENYL PHOSPHATE TRANSPORTER A"/>
    <property type="match status" value="1"/>
</dbReference>
<gene>
    <name evidence="8" type="ORF">SAMN06297251_11072</name>
</gene>
<feature type="transmembrane region" description="Helical" evidence="6">
    <location>
        <begin position="133"/>
        <end position="154"/>
    </location>
</feature>
<keyword evidence="9" id="KW-1185">Reference proteome</keyword>
<keyword evidence="2" id="KW-1003">Cell membrane</keyword>
<feature type="transmembrane region" description="Helical" evidence="6">
    <location>
        <begin position="100"/>
        <end position="121"/>
    </location>
</feature>
<evidence type="ECO:0000256" key="1">
    <source>
        <dbReference type="ARBA" id="ARBA00004651"/>
    </source>
</evidence>
<accession>A0A1W2CI12</accession>
<evidence type="ECO:0000256" key="6">
    <source>
        <dbReference type="SAM" id="Phobius"/>
    </source>
</evidence>
<feature type="transmembrane region" description="Helical" evidence="6">
    <location>
        <begin position="166"/>
        <end position="186"/>
    </location>
</feature>
<name>A0A1W2CI12_9HYPH</name>
<dbReference type="OrthoDB" id="9813426at2"/>
<evidence type="ECO:0000256" key="3">
    <source>
        <dbReference type="ARBA" id="ARBA00022692"/>
    </source>
</evidence>
<dbReference type="AlphaFoldDB" id="A0A1W2CI12"/>
<evidence type="ECO:0000313" key="8">
    <source>
        <dbReference type="EMBL" id="SMC84853.1"/>
    </source>
</evidence>
<comment type="subcellular location">
    <subcellularLocation>
        <location evidence="1">Cell membrane</location>
        <topology evidence="1">Multi-pass membrane protein</topology>
    </subcellularLocation>
</comment>
<evidence type="ECO:0000313" key="9">
    <source>
        <dbReference type="Proteomes" id="UP000192656"/>
    </source>
</evidence>
<dbReference type="Proteomes" id="UP000192656">
    <property type="component" value="Unassembled WGS sequence"/>
</dbReference>
<evidence type="ECO:0000256" key="4">
    <source>
        <dbReference type="ARBA" id="ARBA00022989"/>
    </source>
</evidence>
<feature type="domain" description="VTT" evidence="7">
    <location>
        <begin position="26"/>
        <end position="149"/>
    </location>
</feature>
<evidence type="ECO:0000256" key="2">
    <source>
        <dbReference type="ARBA" id="ARBA00022475"/>
    </source>
</evidence>
<protein>
    <submittedName>
        <fullName evidence="8">Membrane protein DedA, SNARE-associated domain</fullName>
    </submittedName>
</protein>
<dbReference type="InterPro" id="IPR032816">
    <property type="entry name" value="VTT_dom"/>
</dbReference>
<dbReference type="Pfam" id="PF09335">
    <property type="entry name" value="VTT_dom"/>
    <property type="match status" value="1"/>
</dbReference>
<feature type="transmembrane region" description="Helical" evidence="6">
    <location>
        <begin position="46"/>
        <end position="67"/>
    </location>
</feature>